<feature type="compositionally biased region" description="Pro residues" evidence="1">
    <location>
        <begin position="91"/>
        <end position="103"/>
    </location>
</feature>
<dbReference type="EMBL" id="JAPDMZ010000101">
    <property type="protein sequence ID" value="KAK0550013.1"/>
    <property type="molecule type" value="Genomic_DNA"/>
</dbReference>
<feature type="compositionally biased region" description="Low complexity" evidence="1">
    <location>
        <begin position="134"/>
        <end position="145"/>
    </location>
</feature>
<feature type="compositionally biased region" description="Polar residues" evidence="1">
    <location>
        <begin position="940"/>
        <end position="958"/>
    </location>
</feature>
<feature type="compositionally biased region" description="Acidic residues" evidence="1">
    <location>
        <begin position="447"/>
        <end position="470"/>
    </location>
</feature>
<organism evidence="2 3">
    <name type="scientific">Tilletia horrida</name>
    <dbReference type="NCBI Taxonomy" id="155126"/>
    <lineage>
        <taxon>Eukaryota</taxon>
        <taxon>Fungi</taxon>
        <taxon>Dikarya</taxon>
        <taxon>Basidiomycota</taxon>
        <taxon>Ustilaginomycotina</taxon>
        <taxon>Exobasidiomycetes</taxon>
        <taxon>Tilletiales</taxon>
        <taxon>Tilletiaceae</taxon>
        <taxon>Tilletia</taxon>
    </lineage>
</organism>
<sequence length="1857" mass="193821">MDSSKPIGDDLFAPPTHSTTPAGLGSYSHDEEDDGSGPLRQGSAYTHEDGAEANFTPSGRPAPGSKLSSQSSNAQLHQLAAMDSGASTPSQLPPSIPIQPPHAPLLRRSNSSALKMTTGTATPPNRAPLSTEKALPLTPPEALLAGTGSGPASSGHFNSSLIPSQARTPSGSPASPPPPRLGQDPLKLAAAHVAGSIKLRAPGGAPFTPSAVLSASPTNIHAQEPDPFDTSVGRGPVPPSQAYAMPPSHHGQTPSKPMGTSALETFLIPPSQSSTLQYPIQAWPPLGSTGEAAAAAYVQDHPASAHAMQVPLAPLHAGQMAPPPFPPHLLPTAGPQQGSATLPPNFVLNDPRQDPSAVASPPPVNPPLALPPLVLPKGAPIPLSDQGGRFPRWRAWLQHRDMERRNAAMAERAQAAAEGRPVRKKSWGAGVRDPDAIPYDLNLGSSEIEDVDEEEDEYGYDYDQDGPDEEGFSHGGHSSRRASSASFEPQIKRRRTGPPPPLHTHHFGSRFLPHLPSQPLCAVFLDIPPKPTTAIVAVAAAPSATAPPNRRPGGRPSSIRRTVILVGTADGLYAVELARPKKKSAKATRAENHDGASFNGRRSYSNGDMDSAQFYQSSSGASFDTDRRSRVRDEYDEAQGWNGGIRVVQVWSGLGVYQLSILQSRPPPSAMFGPDGATLPPPTRKPSNTLFGGFTPIHPSGGASAQGTSATGAILLALTAPAPAPHGAVPPLTRISPQSNTAFESSALASGAEKHSIHHHHHSRAHSHAAHDSGLSPDGLNSAGPKLSAGMNLEAGVAPGSFGTDSGGGPGRAIPTTLSSTLAAHVANISTTAHNLSAADAGAAAAAAATIANLAAGVTGTPNGQVRMWNLEAIRGCVAFALDSDFHQPLDLLSQASGGGKKGHKHARNKLSRAFKKVFGGLGDGQGTGNKMAVRPGLSDSVSMDTVETLASSGTAKLTKNRDQDRDSERRWKLGQRTASDGNLGGNESWTVIDDLNATSPTSLNARSELDSDTGHGSLYAESARSVGQSLDEDRRTQGLSPELDETAAMQDPTRVAQEASRKAAHRLALSSIVIPSGTGSGHAQGTLPGPSIPAYDESKKSHDRSGGERSNSNSGTQTPGGTTTSSSATSGIGPVTGNTGSGSAKPVLFYAVHEAPPSAKGAGTWYLALATSKTITVYEARPPKSGATSFLPLSGHRGGPNAGAQSWSTHAQGVGGAAGETRSWSVLRELYIPATPKAIAFAQANTTEVPLTAKEKGGPLPPASILTPQFSGGLAGPRGWMGADLSLLVTFGHKAVIIRMTDLNVRDVDLMPTSAPLPDPRAFRASTDAVARDALGEDISNLSLDPSGRSPHSLAHHRRASSSSQLLLDEKQNWVGLQLVDVNILLKQTPEASDALPNGGFKGGHPMTTSLSAEAAMTSSRSSRPGLAETTGRGPPDMAPTPVFTSVLSPNAALEQRAFAQETGQLRPDAAGGPIIRPNISTSGSESAATVEDDEDDDFEDDDDDITQDASNQYEIVYTATGRKAVALRDRSVHLSTGSGSRSDPTLAIVDRTPVDTRELAAAKKQPAGRRRDREKKVDPQTPGKLVSTSIALVTRGAATQILPLPLPANLNQPKPLDVFAWGGIPNSVTGWARVVGLERERTTGALTVSDMGNKASTRGLSRHISADAVPTDSMGRIILHVNVTALAFMASKVESQRKRVRVHVSLNFPLLRNAEIELLPVLDSLLPAPATSMPQPPGPHQGNKAKPDDRAYALGVARANEICICADPPRIDSDSATFDAARRPSLAEAFARTEQEFEYLSGMLVGFPHRGGVRPASVAALDVTRPWEMRGDGGVLGWDWRGGRDFRLFFVGAEV</sequence>
<feature type="compositionally biased region" description="Polar residues" evidence="1">
    <location>
        <begin position="150"/>
        <end position="168"/>
    </location>
</feature>
<protein>
    <submittedName>
        <fullName evidence="2">Uncharacterized protein</fullName>
    </submittedName>
</protein>
<feature type="region of interest" description="Disordered" evidence="1">
    <location>
        <begin position="1"/>
        <end position="184"/>
    </location>
</feature>
<feature type="compositionally biased region" description="Basic residues" evidence="1">
    <location>
        <begin position="756"/>
        <end position="768"/>
    </location>
</feature>
<feature type="compositionally biased region" description="Basic and acidic residues" evidence="1">
    <location>
        <begin position="1097"/>
        <end position="1108"/>
    </location>
</feature>
<feature type="compositionally biased region" description="Polar residues" evidence="1">
    <location>
        <begin position="1536"/>
        <end position="1545"/>
    </location>
</feature>
<feature type="compositionally biased region" description="Low complexity" evidence="1">
    <location>
        <begin position="1109"/>
        <end position="1134"/>
    </location>
</feature>
<feature type="compositionally biased region" description="Polar residues" evidence="1">
    <location>
        <begin position="977"/>
        <end position="988"/>
    </location>
</feature>
<name>A0AAN6JXK3_9BASI</name>
<feature type="compositionally biased region" description="Basic and acidic residues" evidence="1">
    <location>
        <begin position="1554"/>
        <end position="1563"/>
    </location>
</feature>
<feature type="compositionally biased region" description="Low complexity" evidence="1">
    <location>
        <begin position="407"/>
        <end position="418"/>
    </location>
</feature>
<keyword evidence="3" id="KW-1185">Reference proteome</keyword>
<feature type="region of interest" description="Disordered" evidence="1">
    <location>
        <begin position="321"/>
        <end position="364"/>
    </location>
</feature>
<comment type="caution">
    <text evidence="2">The sequence shown here is derived from an EMBL/GenBank/DDBJ whole genome shotgun (WGS) entry which is preliminary data.</text>
</comment>
<gene>
    <name evidence="2" type="ORF">OC846_003847</name>
</gene>
<feature type="region of interest" description="Disordered" evidence="1">
    <location>
        <begin position="581"/>
        <end position="626"/>
    </location>
</feature>
<feature type="region of interest" description="Disordered" evidence="1">
    <location>
        <begin position="1393"/>
        <end position="1445"/>
    </location>
</feature>
<evidence type="ECO:0000313" key="3">
    <source>
        <dbReference type="Proteomes" id="UP001176517"/>
    </source>
</evidence>
<feature type="region of interest" description="Disordered" evidence="1">
    <location>
        <begin position="926"/>
        <end position="988"/>
    </location>
</feature>
<feature type="region of interest" description="Disordered" evidence="1">
    <location>
        <begin position="407"/>
        <end position="510"/>
    </location>
</feature>
<feature type="compositionally biased region" description="Polar residues" evidence="1">
    <location>
        <begin position="1480"/>
        <end position="1489"/>
    </location>
</feature>
<proteinExistence type="predicted"/>
<accession>A0AAN6JXK3</accession>
<feature type="compositionally biased region" description="Polar residues" evidence="1">
    <location>
        <begin position="66"/>
        <end position="76"/>
    </location>
</feature>
<feature type="region of interest" description="Disordered" evidence="1">
    <location>
        <begin position="1023"/>
        <end position="1063"/>
    </location>
</feature>
<dbReference type="Proteomes" id="UP001176517">
    <property type="component" value="Unassembled WGS sequence"/>
</dbReference>
<evidence type="ECO:0000256" key="1">
    <source>
        <dbReference type="SAM" id="MobiDB-lite"/>
    </source>
</evidence>
<feature type="region of interest" description="Disordered" evidence="1">
    <location>
        <begin position="222"/>
        <end position="262"/>
    </location>
</feature>
<feature type="region of interest" description="Disordered" evidence="1">
    <location>
        <begin position="1076"/>
        <end position="1141"/>
    </location>
</feature>
<feature type="compositionally biased region" description="Polar residues" evidence="1">
    <location>
        <begin position="108"/>
        <end position="123"/>
    </location>
</feature>
<feature type="region of interest" description="Disordered" evidence="1">
    <location>
        <begin position="742"/>
        <end position="787"/>
    </location>
</feature>
<feature type="compositionally biased region" description="Polar residues" evidence="1">
    <location>
        <begin position="1408"/>
        <end position="1424"/>
    </location>
</feature>
<reference evidence="2" key="1">
    <citation type="journal article" date="2023" name="PhytoFront">
        <title>Draft Genome Resources of Seven Strains of Tilletia horrida, Causal Agent of Kernel Smut of Rice.</title>
        <authorList>
            <person name="Khanal S."/>
            <person name="Antony Babu S."/>
            <person name="Zhou X.G."/>
        </authorList>
    </citation>
    <scope>NUCLEOTIDE SEQUENCE</scope>
    <source>
        <strain evidence="2">TX6</strain>
    </source>
</reference>
<feature type="compositionally biased region" description="Polar residues" evidence="1">
    <location>
        <begin position="600"/>
        <end position="622"/>
    </location>
</feature>
<feature type="region of interest" description="Disordered" evidence="1">
    <location>
        <begin position="1536"/>
        <end position="1584"/>
    </location>
</feature>
<feature type="compositionally biased region" description="Acidic residues" evidence="1">
    <location>
        <begin position="1492"/>
        <end position="1508"/>
    </location>
</feature>
<feature type="compositionally biased region" description="Basic and acidic residues" evidence="1">
    <location>
        <begin position="1571"/>
        <end position="1580"/>
    </location>
</feature>
<feature type="compositionally biased region" description="Basic and acidic residues" evidence="1">
    <location>
        <begin position="960"/>
        <end position="972"/>
    </location>
</feature>
<feature type="region of interest" description="Disordered" evidence="1">
    <location>
        <begin position="1465"/>
        <end position="1513"/>
    </location>
</feature>
<evidence type="ECO:0000313" key="2">
    <source>
        <dbReference type="EMBL" id="KAK0550013.1"/>
    </source>
</evidence>
<feature type="region of interest" description="Disordered" evidence="1">
    <location>
        <begin position="1341"/>
        <end position="1364"/>
    </location>
</feature>